<evidence type="ECO:0000313" key="3">
    <source>
        <dbReference type="EMBL" id="MVQ50607.1"/>
    </source>
</evidence>
<feature type="transmembrane region" description="Helical" evidence="2">
    <location>
        <begin position="857"/>
        <end position="880"/>
    </location>
</feature>
<keyword evidence="1" id="KW-0378">Hydrolase</keyword>
<keyword evidence="4" id="KW-1185">Reference proteome</keyword>
<feature type="transmembrane region" description="Helical" evidence="2">
    <location>
        <begin position="886"/>
        <end position="909"/>
    </location>
</feature>
<evidence type="ECO:0000256" key="2">
    <source>
        <dbReference type="SAM" id="Phobius"/>
    </source>
</evidence>
<dbReference type="EMBL" id="WSEK01000004">
    <property type="protein sequence ID" value="MVQ50607.1"/>
    <property type="molecule type" value="Genomic_DNA"/>
</dbReference>
<dbReference type="SUPFAM" id="SSF51445">
    <property type="entry name" value="(Trans)glycosidases"/>
    <property type="match status" value="1"/>
</dbReference>
<protein>
    <recommendedName>
        <fullName evidence="5">Glycosyl hydrolase family 67 C-terminal domain-containing protein</fullName>
    </recommendedName>
</protein>
<feature type="transmembrane region" description="Helical" evidence="2">
    <location>
        <begin position="785"/>
        <end position="809"/>
    </location>
</feature>
<evidence type="ECO:0000256" key="1">
    <source>
        <dbReference type="ARBA" id="ARBA00022801"/>
    </source>
</evidence>
<comment type="caution">
    <text evidence="3">The sequence shown here is derived from an EMBL/GenBank/DDBJ whole genome shotgun (WGS) entry which is preliminary data.</text>
</comment>
<reference evidence="3 4" key="1">
    <citation type="submission" date="2019-12" db="EMBL/GenBank/DDBJ databases">
        <authorList>
            <person name="Huq M.A."/>
        </authorList>
    </citation>
    <scope>NUCLEOTIDE SEQUENCE [LARGE SCALE GENOMIC DNA]</scope>
    <source>
        <strain evidence="3 4">MAH-18</strain>
    </source>
</reference>
<feature type="transmembrane region" description="Helical" evidence="2">
    <location>
        <begin position="726"/>
        <end position="745"/>
    </location>
</feature>
<dbReference type="Gene3D" id="3.20.20.80">
    <property type="entry name" value="Glycosidases"/>
    <property type="match status" value="1"/>
</dbReference>
<dbReference type="InterPro" id="IPR029018">
    <property type="entry name" value="Hex-like_dom2"/>
</dbReference>
<accession>A0A6L6XVA2</accession>
<name>A0A6L6XVA2_9ACTN</name>
<feature type="transmembrane region" description="Helical" evidence="2">
    <location>
        <begin position="946"/>
        <end position="965"/>
    </location>
</feature>
<keyword evidence="2" id="KW-0472">Membrane</keyword>
<dbReference type="GO" id="GO:0005975">
    <property type="term" value="P:carbohydrate metabolic process"/>
    <property type="evidence" value="ECO:0007669"/>
    <property type="project" value="UniProtKB-ARBA"/>
</dbReference>
<dbReference type="InterPro" id="IPR017853">
    <property type="entry name" value="GH"/>
</dbReference>
<dbReference type="SUPFAM" id="SSF55545">
    <property type="entry name" value="beta-N-acetylhexosaminidase-like domain"/>
    <property type="match status" value="1"/>
</dbReference>
<dbReference type="RefSeq" id="WP_181645374.1">
    <property type="nucleotide sequence ID" value="NZ_WSEK01000004.1"/>
</dbReference>
<sequence>MRGRRRGLQVAVVLVVLGLLGGLVATGISDQLGIRTEDKQVPVEQLAAAPARATVPPPTFASIDASGGPRTDLALAELQAALHTTDARRGVADLTVRFDDGDPDDDSYRLDGSPTDLRIDAASETGAVRGIYDLALAVREGRSLAEHLGETVTSRLPFRMVDLGAAGVAPDAEEWEGGEDYTHTSKAFEDVILDEAPYVDATALRAAHDSVRTYAEHVLAEGYNAIAIPGFLEYVTFADVPGVYDEDDDHAARAEAMRRAFGPIWEELHDLGLKVYLRTDMLALTTPLEDYLTSEFELDAEDPALWDVYAKALDEVYREMPYLEGVLIRIGEAGTVYDLDGWDYYSDLAVTTVPAVRAMLEALTGQAERAGRTVIFRTWSVGVGAVGDMHTNQDSYAEVLDGIDSPNLIVSTKYTLGDFYSHLPLNDTLEVGDQRRIVELQSRREFESYGALPNDLGNLYQQALQHFLAANPRVEGVWTWTQDGGPWRAGPMTLELTSGFWQLYELNTVLGARLARDPDADVAAITADWARRWFSDDAGTVEQISEAMALSRDAVTHGLYIGPYADERVYAIGLEPPPMMWIFEWDILTGDSAVLDVIYSVSEDRLDEAIAEGDAAVATAERMRDLVAGTEPGTWRDAELRLHFLDTLDYQVNLFELLAAYRTMVLRHAQWLDTGDGEARDAWATARERFDAAAADHVATYGDDLDLPAYNLTAARLGEERAARDLPMAWLARAGLLLVVLLLALTRTGRTMVSAALTPWREPAPVHKALALGIPLVAVLWSRLVLTWFLAPAHLLLVGLGWAVLAAAVVATRSWWVATAVGGAITLRTLLLLGALSVRGPGGYWFGFWAEPTQRTAYVVVSFVLFGWVLACLVWSLAASTGRRRAAAACLAVVGVAMAAIGLLVGAVGLEDAMTTWNDQLALLPWGLSRILGITVYLGIPVALPWYLAGLGGFLTVAALALGLPRRRTTAPAAR</sequence>
<proteinExistence type="predicted"/>
<dbReference type="Proteomes" id="UP000473525">
    <property type="component" value="Unassembled WGS sequence"/>
</dbReference>
<keyword evidence="2" id="KW-0812">Transmembrane</keyword>
<dbReference type="AlphaFoldDB" id="A0A6L6XVA2"/>
<gene>
    <name evidence="3" type="ORF">GON03_15590</name>
</gene>
<keyword evidence="2" id="KW-1133">Transmembrane helix</keyword>
<evidence type="ECO:0000313" key="4">
    <source>
        <dbReference type="Proteomes" id="UP000473525"/>
    </source>
</evidence>
<dbReference type="GO" id="GO:0016787">
    <property type="term" value="F:hydrolase activity"/>
    <property type="evidence" value="ECO:0007669"/>
    <property type="project" value="UniProtKB-KW"/>
</dbReference>
<organism evidence="3 4">
    <name type="scientific">Nocardioides agri</name>
    <dbReference type="NCBI Taxonomy" id="2682843"/>
    <lineage>
        <taxon>Bacteria</taxon>
        <taxon>Bacillati</taxon>
        <taxon>Actinomycetota</taxon>
        <taxon>Actinomycetes</taxon>
        <taxon>Propionibacteriales</taxon>
        <taxon>Nocardioidaceae</taxon>
        <taxon>Nocardioides</taxon>
    </lineage>
</organism>
<evidence type="ECO:0008006" key="5">
    <source>
        <dbReference type="Google" id="ProtNLM"/>
    </source>
</evidence>